<sequence>MRKKQKGGTAASGGGGGGGAGGRRPQRHRTQVQHYTDSKPGTITKKKKRRRGSSGGESESSESESEEDVRQRQQENKTFHFDGGLPDHTQHHKKRKRPHKAPAAVNTTDTAAASSSSRTDSPITNHNNNNNLKQPPPRKLQEMPPPSPPKTVLMSHTTAIAPTLPLATTCPLAKQSLAQQYPVVYGRGLGVPTPPEPPEWNAISSYDFYFPQDYKPMPLPTEKEEAVMAPVLQKGPWPVCRVVTKVCSQHTHVAVGDSAGFILLYTTVGGTRVLSRLDTAASQREHARQRQLQAKIEHKCQYKQELLDKRSAFWATEKTPNAIQSITWVGNLIVFLTLSEIQAIQITTAAVHSPGQSFGGCQSSQILWTIPVTKKMANKALYPGGELQMAPQTTEFIKLIPFLRHEEEDKPPPIPIKRSPGRPPKKKPKPKIPVTKEELVWNAETSKCHAAIWDNAKKGDRLIVVYSGGNHCADDISSNNDNNDTAKGAVVDAPQVHLALLKLTDDSSQQEDGDDDSRHHHQYAKVLKETAVPISASARNFANFPEVTLNQSTKGSYTLVAGPRGVRMYKTETMACLRVYGEGVSLHGKAMVWQSCFVLDNRMQQQLYQQQQEQMEPAKNDHANDEDDDDDCGSTLLRQNRQGFVWIEQDNTLGSLANMRDNSLMSSNKIVTRRRSSMQKIRASASMDDDDDEEDDESYWLHQAWIVGIPHPFRGPKELKETLYFWQGEENLPLFTLPLPAQSGGIQSLHPLMTSNNRQRNEGMWLRLMVSTVHGECFELSPSLKSDFAGNMYNPGYLVLRDNVEYIEDEDELDKVMVEVPEENEEEEEDPVVAAPPIGSEVVGDFEDPDIAEAIRLSLLDQGKSDSRKDESDASDGDEDVSICVKDDFGEEESGFFIPCEPEPFLRQELLPDFETETMMVVDATGGDKSAKDAEFASEVLSILPQAKFAQDRWEQQKTKLNGNEQVSFEQPKVAPVQTNGLAESASVLPTGKMGRGKRARPGNLEAMLKASIKPELRQFMTYKGRAWADGLGGRLQDDAWEAVNAPKKASSESTGSVATAAVAANDNLRETSLPQAKSNETDSPHKADSAKESVDLLKPALESSVQCEGPSNKPTIEGHCFAGVPIPLSNIEGALQNDIDGTNGMQVAIIELKGYSDSAQQYWCTGTVDIPLGLDDVSNHDKERQNRVSEDVELSEERETNKESPTAGDESTLGQTLCKDYGKNSSEREPSNGRKAVPVVSTTVVGRCAACEGRLVFHTCGKRALPVDFEAIERAEKERKAREEEERRRLIKEKRKQADAKRREEKKKRKEEEKRKKQEKAEELRRIREAEIAAARANQANIGECLESGSSMQNDGAASPRAESDPAVSNNEHPDVLACEATKEVDQVQFAIADAWKEHAEKFAGNAAKVVAKQPEEASATISTQTKEGNSEAFSALATMAAAATSHDENVAEKAHVPLAESTEFSASVVTTSHNSTPEGTPASTAHQRVLHGFFSPSDAYPQHAQSTNLETRGEFSAESAAQIERRKQILNSYHGIAGGSEATVTRVVDMSTNSQRGHSFRISPLSDFSHSRLGQPNHTNTSIGSGLPARLGGGSRPYFGYTVVTNNFKPKVKLGTYATSPVITAHHHCQNQPPSSSAEQATAATAAAAAREAVSRSNEGFYPGAHHPASATPSAASPPPQPTTRPLSWMHHAPPAIRPPHGAWPSQPPMLGQPRTVVGHVPAPGHASIPVAGTQYHSLHGPPVAAVAAPGVVPAASTSQPVAMNANAMYKNTPTTNP</sequence>
<gene>
    <name evidence="2" type="ORF">SEMRO_128_G061060.1</name>
</gene>
<feature type="region of interest" description="Disordered" evidence="1">
    <location>
        <begin position="1177"/>
        <end position="1236"/>
    </location>
</feature>
<evidence type="ECO:0000313" key="3">
    <source>
        <dbReference type="Proteomes" id="UP001153069"/>
    </source>
</evidence>
<reference evidence="2" key="1">
    <citation type="submission" date="2020-06" db="EMBL/GenBank/DDBJ databases">
        <authorList>
            <consortium name="Plant Systems Biology data submission"/>
        </authorList>
    </citation>
    <scope>NUCLEOTIDE SEQUENCE</scope>
    <source>
        <strain evidence="2">D6</strain>
    </source>
</reference>
<name>A0A9N8DLW7_9STRA</name>
<keyword evidence="3" id="KW-1185">Reference proteome</keyword>
<feature type="region of interest" description="Disordered" evidence="1">
    <location>
        <begin position="1072"/>
        <end position="1093"/>
    </location>
</feature>
<feature type="compositionally biased region" description="Basic and acidic residues" evidence="1">
    <location>
        <begin position="1221"/>
        <end position="1233"/>
    </location>
</feature>
<feature type="compositionally biased region" description="Basic residues" evidence="1">
    <location>
        <begin position="419"/>
        <end position="430"/>
    </location>
</feature>
<feature type="compositionally biased region" description="Low complexity" evidence="1">
    <location>
        <begin position="101"/>
        <end position="131"/>
    </location>
</feature>
<feature type="compositionally biased region" description="Gly residues" evidence="1">
    <location>
        <begin position="10"/>
        <end position="22"/>
    </location>
</feature>
<evidence type="ECO:0000256" key="1">
    <source>
        <dbReference type="SAM" id="MobiDB-lite"/>
    </source>
</evidence>
<protein>
    <submittedName>
        <fullName evidence="2">Uncharacterized protein</fullName>
    </submittedName>
</protein>
<feature type="compositionally biased region" description="Basic residues" evidence="1">
    <location>
        <begin position="90"/>
        <end position="100"/>
    </location>
</feature>
<feature type="compositionally biased region" description="Basic and acidic residues" evidence="1">
    <location>
        <begin position="1311"/>
        <end position="1324"/>
    </location>
</feature>
<dbReference type="PROSITE" id="PS50330">
    <property type="entry name" value="UIM"/>
    <property type="match status" value="1"/>
</dbReference>
<feature type="compositionally biased region" description="Pro residues" evidence="1">
    <location>
        <begin position="134"/>
        <end position="149"/>
    </location>
</feature>
<accession>A0A9N8DLW7</accession>
<comment type="caution">
    <text evidence="2">The sequence shown here is derived from an EMBL/GenBank/DDBJ whole genome shotgun (WGS) entry which is preliminary data.</text>
</comment>
<dbReference type="Proteomes" id="UP001153069">
    <property type="component" value="Unassembled WGS sequence"/>
</dbReference>
<feature type="region of interest" description="Disordered" evidence="1">
    <location>
        <begin position="407"/>
        <end position="432"/>
    </location>
</feature>
<proteinExistence type="predicted"/>
<organism evidence="2 3">
    <name type="scientific">Seminavis robusta</name>
    <dbReference type="NCBI Taxonomy" id="568900"/>
    <lineage>
        <taxon>Eukaryota</taxon>
        <taxon>Sar</taxon>
        <taxon>Stramenopiles</taxon>
        <taxon>Ochrophyta</taxon>
        <taxon>Bacillariophyta</taxon>
        <taxon>Bacillariophyceae</taxon>
        <taxon>Bacillariophycidae</taxon>
        <taxon>Naviculales</taxon>
        <taxon>Naviculaceae</taxon>
        <taxon>Seminavis</taxon>
    </lineage>
</organism>
<dbReference type="OrthoDB" id="49621at2759"/>
<feature type="region of interest" description="Disordered" evidence="1">
    <location>
        <begin position="608"/>
        <end position="634"/>
    </location>
</feature>
<feature type="compositionally biased region" description="Basic and acidic residues" evidence="1">
    <location>
        <begin position="1178"/>
        <end position="1203"/>
    </location>
</feature>
<evidence type="ECO:0000313" key="2">
    <source>
        <dbReference type="EMBL" id="CAB9502114.1"/>
    </source>
</evidence>
<feature type="region of interest" description="Disordered" evidence="1">
    <location>
        <begin position="1"/>
        <end position="153"/>
    </location>
</feature>
<dbReference type="EMBL" id="CAICTM010000127">
    <property type="protein sequence ID" value="CAB9502114.1"/>
    <property type="molecule type" value="Genomic_DNA"/>
</dbReference>
<feature type="region of interest" description="Disordered" evidence="1">
    <location>
        <begin position="1347"/>
        <end position="1373"/>
    </location>
</feature>
<feature type="region of interest" description="Disordered" evidence="1">
    <location>
        <begin position="1294"/>
        <end position="1324"/>
    </location>
</feature>
<feature type="region of interest" description="Disordered" evidence="1">
    <location>
        <begin position="1629"/>
        <end position="1696"/>
    </location>
</feature>
<dbReference type="InterPro" id="IPR003903">
    <property type="entry name" value="UIM_dom"/>
</dbReference>
<feature type="compositionally biased region" description="Low complexity" evidence="1">
    <location>
        <begin position="1634"/>
        <end position="1659"/>
    </location>
</feature>
<feature type="compositionally biased region" description="Polar residues" evidence="1">
    <location>
        <begin position="32"/>
        <end position="41"/>
    </location>
</feature>
<feature type="compositionally biased region" description="Basic and acidic residues" evidence="1">
    <location>
        <begin position="68"/>
        <end position="80"/>
    </location>
</feature>
<feature type="compositionally biased region" description="Basic and acidic residues" evidence="1">
    <location>
        <begin position="1080"/>
        <end position="1093"/>
    </location>
</feature>